<dbReference type="Proteomes" id="UP000199416">
    <property type="component" value="Unassembled WGS sequence"/>
</dbReference>
<evidence type="ECO:0000313" key="1">
    <source>
        <dbReference type="EMBL" id="SDC93679.1"/>
    </source>
</evidence>
<accession>A0A1G6QN07</accession>
<dbReference type="OrthoDB" id="5196943at2"/>
<dbReference type="AlphaFoldDB" id="A0A1G6QN07"/>
<organism evidence="1 2">
    <name type="scientific">Geodermatophilus telluris</name>
    <dbReference type="NCBI Taxonomy" id="1190417"/>
    <lineage>
        <taxon>Bacteria</taxon>
        <taxon>Bacillati</taxon>
        <taxon>Actinomycetota</taxon>
        <taxon>Actinomycetes</taxon>
        <taxon>Geodermatophilales</taxon>
        <taxon>Geodermatophilaceae</taxon>
        <taxon>Geodermatophilus</taxon>
    </lineage>
</organism>
<proteinExistence type="predicted"/>
<protein>
    <submittedName>
        <fullName evidence="1">Uncharacterized protein</fullName>
    </submittedName>
</protein>
<gene>
    <name evidence="1" type="ORF">SAMN05660690_3015</name>
</gene>
<dbReference type="EMBL" id="FMZF01000004">
    <property type="protein sequence ID" value="SDC93679.1"/>
    <property type="molecule type" value="Genomic_DNA"/>
</dbReference>
<keyword evidence="2" id="KW-1185">Reference proteome</keyword>
<name>A0A1G6QN07_9ACTN</name>
<dbReference type="RefSeq" id="WP_091366782.1">
    <property type="nucleotide sequence ID" value="NZ_FMZF01000004.1"/>
</dbReference>
<reference evidence="2" key="1">
    <citation type="submission" date="2016-10" db="EMBL/GenBank/DDBJ databases">
        <authorList>
            <person name="Varghese N."/>
            <person name="Submissions S."/>
        </authorList>
    </citation>
    <scope>NUCLEOTIDE SEQUENCE [LARGE SCALE GENOMIC DNA]</scope>
    <source>
        <strain evidence="2">DSM 45421</strain>
    </source>
</reference>
<evidence type="ECO:0000313" key="2">
    <source>
        <dbReference type="Proteomes" id="UP000199416"/>
    </source>
</evidence>
<sequence>MTILVRLLDERRFDPPRDVEVENDGRWWSGEQTAWGLCDDGFGWRAAVTWRQLHDYGWGRHLTSVPPERVRLRAR</sequence>